<keyword evidence="1" id="KW-0732">Signal</keyword>
<evidence type="ECO:0000313" key="2">
    <source>
        <dbReference type="EMBL" id="MEM0518013.1"/>
    </source>
</evidence>
<dbReference type="Proteomes" id="UP001388259">
    <property type="component" value="Unassembled WGS sequence"/>
</dbReference>
<evidence type="ECO:0000313" key="3">
    <source>
        <dbReference type="EMBL" id="MEM0573055.1"/>
    </source>
</evidence>
<dbReference type="Proteomes" id="UP001390963">
    <property type="component" value="Unassembled WGS sequence"/>
</dbReference>
<accession>A0AB35YPP1</accession>
<evidence type="ECO:0000313" key="4">
    <source>
        <dbReference type="Proteomes" id="UP001388259"/>
    </source>
</evidence>
<protein>
    <submittedName>
        <fullName evidence="2">Uncharacterized protein</fullName>
    </submittedName>
</protein>
<keyword evidence="5" id="KW-1185">Reference proteome</keyword>
<dbReference type="EMBL" id="JAZBJM010000003">
    <property type="protein sequence ID" value="MEM0518013.1"/>
    <property type="molecule type" value="Genomic_DNA"/>
</dbReference>
<gene>
    <name evidence="3" type="ORF">VZD24_05980</name>
    <name evidence="2" type="ORF">VZD85_06590</name>
</gene>
<feature type="signal peptide" evidence="1">
    <location>
        <begin position="1"/>
        <end position="23"/>
    </location>
</feature>
<comment type="caution">
    <text evidence="2">The sequence shown here is derived from an EMBL/GenBank/DDBJ whole genome shotgun (WGS) entry which is preliminary data.</text>
</comment>
<evidence type="ECO:0000256" key="1">
    <source>
        <dbReference type="SAM" id="SignalP"/>
    </source>
</evidence>
<evidence type="ECO:0000313" key="5">
    <source>
        <dbReference type="Proteomes" id="UP001390963"/>
    </source>
</evidence>
<organism evidence="2 4">
    <name type="scientific">Aequorivita flava</name>
    <dbReference type="NCBI Taxonomy" id="3114371"/>
    <lineage>
        <taxon>Bacteria</taxon>
        <taxon>Pseudomonadati</taxon>
        <taxon>Bacteroidota</taxon>
        <taxon>Flavobacteriia</taxon>
        <taxon>Flavobacteriales</taxon>
        <taxon>Flavobacteriaceae</taxon>
        <taxon>Aequorivita</taxon>
    </lineage>
</organism>
<dbReference type="AlphaFoldDB" id="A0AB35YPP1"/>
<feature type="chain" id="PRO_5044287211" evidence="1">
    <location>
        <begin position="24"/>
        <end position="471"/>
    </location>
</feature>
<dbReference type="RefSeq" id="WP_342687064.1">
    <property type="nucleotide sequence ID" value="NZ_JAZBJM010000003.1"/>
</dbReference>
<reference evidence="2 5" key="1">
    <citation type="submission" date="2024-01" db="EMBL/GenBank/DDBJ databases">
        <title>Aequorivita flavus sp. nov., isolated from deep-sea sediment.</title>
        <authorList>
            <person name="Chen X."/>
        </authorList>
    </citation>
    <scope>NUCLEOTIDE SEQUENCE</scope>
    <source>
        <strain evidence="2">MCCC 1A16923</strain>
        <strain evidence="3 5">MCCC 1A16935</strain>
    </source>
</reference>
<name>A0AB35YPP1_9FLAO</name>
<sequence length="471" mass="51671">MKTYNWIVLGVLLLIGSTAIVHAQNVNIVVPAQNIFNGTEFLTVQTVMNATNGKKWDKHNDPAMWATSSQYFSHTSHSGVLLPNSVLHWQFNSIGGEDAPLQNKDGLPGFQTFTMSPQAWYYPHPSGRYNPGNITFKFKMPASVFLNNTFVAGNYTLAVTQNYDGDFTPVSFNVIISVPKAIWWLTANNSVYRQINSLNQYRSGGTQVQASLGDFVIGNTVDFKLFGKSASSTIQFTSSKGVEGTRNIAIVNLGGDNLKINTLPLSNSWKDFTASDNFNVESDNRNSFQLKASVSKEDFKTHFYEAGTYKFQINLNANSTDNSTASPQNIDFTINVVPLSEITIPTSGNAVNFEFNTIAQYQDGQTKTIANQLMISNNETYELNVKTDAPFFRKSGVQSDVPSSILQVGIEGGSSNVALSTTSQKIINNGTPVLDESLNIKYTISASAAQSLVAKEKNTYSINVIYSFIAL</sequence>
<dbReference type="EMBL" id="JBANCF010000003">
    <property type="protein sequence ID" value="MEM0573055.1"/>
    <property type="molecule type" value="Genomic_DNA"/>
</dbReference>
<proteinExistence type="predicted"/>